<evidence type="ECO:0000256" key="1">
    <source>
        <dbReference type="ARBA" id="ARBA00010617"/>
    </source>
</evidence>
<dbReference type="OrthoDB" id="1103324at2759"/>
<dbReference type="GO" id="GO:0004497">
    <property type="term" value="F:monooxygenase activity"/>
    <property type="evidence" value="ECO:0007669"/>
    <property type="project" value="UniProtKB-KW"/>
</dbReference>
<organism evidence="8 9">
    <name type="scientific">Lophiotrema nucula</name>
    <dbReference type="NCBI Taxonomy" id="690887"/>
    <lineage>
        <taxon>Eukaryota</taxon>
        <taxon>Fungi</taxon>
        <taxon>Dikarya</taxon>
        <taxon>Ascomycota</taxon>
        <taxon>Pezizomycotina</taxon>
        <taxon>Dothideomycetes</taxon>
        <taxon>Pleosporomycetidae</taxon>
        <taxon>Pleosporales</taxon>
        <taxon>Lophiotremataceae</taxon>
        <taxon>Lophiotrema</taxon>
    </lineage>
</organism>
<dbReference type="PANTHER" id="PTHR46300">
    <property type="entry name" value="P450, PUTATIVE (EUROFUNG)-RELATED-RELATED"/>
    <property type="match status" value="1"/>
</dbReference>
<evidence type="ECO:0000256" key="6">
    <source>
        <dbReference type="PIRSR" id="PIRSR602401-1"/>
    </source>
</evidence>
<comment type="similarity">
    <text evidence="1">Belongs to the cytochrome P450 family.</text>
</comment>
<accession>A0A6A5Z5K4</accession>
<keyword evidence="6" id="KW-0349">Heme</keyword>
<keyword evidence="7" id="KW-0812">Transmembrane</keyword>
<comment type="cofactor">
    <cofactor evidence="6">
        <name>heme</name>
        <dbReference type="ChEBI" id="CHEBI:30413"/>
    </cofactor>
</comment>
<keyword evidence="3" id="KW-0560">Oxidoreductase</keyword>
<dbReference type="Pfam" id="PF00067">
    <property type="entry name" value="p450"/>
    <property type="match status" value="1"/>
</dbReference>
<dbReference type="GO" id="GO:0016705">
    <property type="term" value="F:oxidoreductase activity, acting on paired donors, with incorporation or reduction of molecular oxygen"/>
    <property type="evidence" value="ECO:0007669"/>
    <property type="project" value="InterPro"/>
</dbReference>
<dbReference type="InterPro" id="IPR002401">
    <property type="entry name" value="Cyt_P450_E_grp-I"/>
</dbReference>
<dbReference type="PRINTS" id="PR00463">
    <property type="entry name" value="EP450I"/>
</dbReference>
<sequence>MYSHVTTLLGFLYALFALYTLFKLFRFGQRDKRLPPGPPTLPILGNAHLIPAHGLHRKFQEWSDQYGKIFSLKIGASTIVVLNDRRAVHSLIDKKSAIYSDRSFDKNSDAAVGGENFGLQHISPSWRAQRKVAAQCLSPKVIDDKIGPIQEAEICHLVHDLLESPDQLFAHVKRAAASATAIVIFGHRASTANSFWGTLNTALEPGSYLPIEQFPILGYIPDFLAPSKARAREAYRNTTAIYKEAKERVETRRKNGDVRDSIADRLLSGDMKMDITMRDNQFSNFLAVLHEAGSDTTASMVLTGILYLAKHPWVQDKARLELDRACGQRMPAWSDFKDLPYINCIIKEGLRIRPVAPVGIPHRVNCDDWYEGFLIPKDSTIYLPPWTLNKQCEDPDTYNPDRYLQHPRLAMDYAGSPDYENRDHYSYGSGRRVCVGIHLAERTQWRILARLLWAFNIEPPVDESGKVFELGYDYVDAFLSHPVPYNVRFTPRSAYHERVVRESFVNVKDFLGSWE</sequence>
<evidence type="ECO:0000256" key="7">
    <source>
        <dbReference type="SAM" id="Phobius"/>
    </source>
</evidence>
<keyword evidence="4 6" id="KW-0408">Iron</keyword>
<dbReference type="CDD" id="cd11065">
    <property type="entry name" value="CYP64-like"/>
    <property type="match status" value="1"/>
</dbReference>
<evidence type="ECO:0000256" key="4">
    <source>
        <dbReference type="ARBA" id="ARBA00023004"/>
    </source>
</evidence>
<dbReference type="GO" id="GO:0005506">
    <property type="term" value="F:iron ion binding"/>
    <property type="evidence" value="ECO:0007669"/>
    <property type="project" value="InterPro"/>
</dbReference>
<dbReference type="SUPFAM" id="SSF48264">
    <property type="entry name" value="Cytochrome P450"/>
    <property type="match status" value="1"/>
</dbReference>
<dbReference type="InterPro" id="IPR001128">
    <property type="entry name" value="Cyt_P450"/>
</dbReference>
<keyword evidence="9" id="KW-1185">Reference proteome</keyword>
<keyword evidence="2 6" id="KW-0479">Metal-binding</keyword>
<dbReference type="EMBL" id="ML977326">
    <property type="protein sequence ID" value="KAF2114293.1"/>
    <property type="molecule type" value="Genomic_DNA"/>
</dbReference>
<keyword evidence="7" id="KW-0472">Membrane</keyword>
<protein>
    <submittedName>
        <fullName evidence="8">Cytochrome P450 2D18</fullName>
    </submittedName>
</protein>
<reference evidence="8" key="1">
    <citation type="journal article" date="2020" name="Stud. Mycol.">
        <title>101 Dothideomycetes genomes: a test case for predicting lifestyles and emergence of pathogens.</title>
        <authorList>
            <person name="Haridas S."/>
            <person name="Albert R."/>
            <person name="Binder M."/>
            <person name="Bloem J."/>
            <person name="Labutti K."/>
            <person name="Salamov A."/>
            <person name="Andreopoulos B."/>
            <person name="Baker S."/>
            <person name="Barry K."/>
            <person name="Bills G."/>
            <person name="Bluhm B."/>
            <person name="Cannon C."/>
            <person name="Castanera R."/>
            <person name="Culley D."/>
            <person name="Daum C."/>
            <person name="Ezra D."/>
            <person name="Gonzalez J."/>
            <person name="Henrissat B."/>
            <person name="Kuo A."/>
            <person name="Liang C."/>
            <person name="Lipzen A."/>
            <person name="Lutzoni F."/>
            <person name="Magnuson J."/>
            <person name="Mondo S."/>
            <person name="Nolan M."/>
            <person name="Ohm R."/>
            <person name="Pangilinan J."/>
            <person name="Park H.-J."/>
            <person name="Ramirez L."/>
            <person name="Alfaro M."/>
            <person name="Sun H."/>
            <person name="Tritt A."/>
            <person name="Yoshinaga Y."/>
            <person name="Zwiers L.-H."/>
            <person name="Turgeon B."/>
            <person name="Goodwin S."/>
            <person name="Spatafora J."/>
            <person name="Crous P."/>
            <person name="Grigoriev I."/>
        </authorList>
    </citation>
    <scope>NUCLEOTIDE SEQUENCE</scope>
    <source>
        <strain evidence="8">CBS 627.86</strain>
    </source>
</reference>
<evidence type="ECO:0000313" key="8">
    <source>
        <dbReference type="EMBL" id="KAF2114293.1"/>
    </source>
</evidence>
<dbReference type="InterPro" id="IPR036396">
    <property type="entry name" value="Cyt_P450_sf"/>
</dbReference>
<dbReference type="PANTHER" id="PTHR46300:SF2">
    <property type="entry name" value="CYTOCHROME P450 MONOOXYGENASE ALNH-RELATED"/>
    <property type="match status" value="1"/>
</dbReference>
<proteinExistence type="inferred from homology"/>
<dbReference type="GO" id="GO:0020037">
    <property type="term" value="F:heme binding"/>
    <property type="evidence" value="ECO:0007669"/>
    <property type="project" value="InterPro"/>
</dbReference>
<dbReference type="AlphaFoldDB" id="A0A6A5Z5K4"/>
<evidence type="ECO:0000256" key="2">
    <source>
        <dbReference type="ARBA" id="ARBA00022723"/>
    </source>
</evidence>
<dbReference type="Gene3D" id="1.10.630.10">
    <property type="entry name" value="Cytochrome P450"/>
    <property type="match status" value="1"/>
</dbReference>
<evidence type="ECO:0000313" key="9">
    <source>
        <dbReference type="Proteomes" id="UP000799770"/>
    </source>
</evidence>
<dbReference type="InterPro" id="IPR050364">
    <property type="entry name" value="Cytochrome_P450_fung"/>
</dbReference>
<gene>
    <name evidence="8" type="ORF">BDV96DRAFT_661621</name>
</gene>
<keyword evidence="7" id="KW-1133">Transmembrane helix</keyword>
<name>A0A6A5Z5K4_9PLEO</name>
<feature type="binding site" description="axial binding residue" evidence="6">
    <location>
        <position position="434"/>
    </location>
    <ligand>
        <name>heme</name>
        <dbReference type="ChEBI" id="CHEBI:30413"/>
    </ligand>
    <ligandPart>
        <name>Fe</name>
        <dbReference type="ChEBI" id="CHEBI:18248"/>
    </ligandPart>
</feature>
<keyword evidence="5" id="KW-0503">Monooxygenase</keyword>
<evidence type="ECO:0000256" key="5">
    <source>
        <dbReference type="ARBA" id="ARBA00023033"/>
    </source>
</evidence>
<feature type="transmembrane region" description="Helical" evidence="7">
    <location>
        <begin position="6"/>
        <end position="25"/>
    </location>
</feature>
<dbReference type="Proteomes" id="UP000799770">
    <property type="component" value="Unassembled WGS sequence"/>
</dbReference>
<evidence type="ECO:0000256" key="3">
    <source>
        <dbReference type="ARBA" id="ARBA00023002"/>
    </source>
</evidence>
<dbReference type="PRINTS" id="PR00385">
    <property type="entry name" value="P450"/>
</dbReference>